<dbReference type="CDD" id="cd11043">
    <property type="entry name" value="CYP90-like"/>
    <property type="match status" value="1"/>
</dbReference>
<dbReference type="PROSITE" id="PS00086">
    <property type="entry name" value="CYTOCHROME_P450"/>
    <property type="match status" value="1"/>
</dbReference>
<dbReference type="InterPro" id="IPR002401">
    <property type="entry name" value="Cyt_P450_E_grp-I"/>
</dbReference>
<dbReference type="PRINTS" id="PR00463">
    <property type="entry name" value="EP450I"/>
</dbReference>
<keyword evidence="3 9" id="KW-0812">Transmembrane</keyword>
<dbReference type="PANTHER" id="PTHR24286">
    <property type="entry name" value="CYTOCHROME P450 26"/>
    <property type="match status" value="1"/>
</dbReference>
<organism evidence="10 11">
    <name type="scientific">Prunus avium</name>
    <name type="common">Cherry</name>
    <name type="synonym">Cerasus avium</name>
    <dbReference type="NCBI Taxonomy" id="42229"/>
    <lineage>
        <taxon>Eukaryota</taxon>
        <taxon>Viridiplantae</taxon>
        <taxon>Streptophyta</taxon>
        <taxon>Embryophyta</taxon>
        <taxon>Tracheophyta</taxon>
        <taxon>Spermatophyta</taxon>
        <taxon>Magnoliopsida</taxon>
        <taxon>eudicotyledons</taxon>
        <taxon>Gunneridae</taxon>
        <taxon>Pentapetalae</taxon>
        <taxon>rosids</taxon>
        <taxon>fabids</taxon>
        <taxon>Rosales</taxon>
        <taxon>Rosaceae</taxon>
        <taxon>Amygdaloideae</taxon>
        <taxon>Amygdaleae</taxon>
        <taxon>Prunus</taxon>
    </lineage>
</organism>
<dbReference type="GO" id="GO:0016020">
    <property type="term" value="C:membrane"/>
    <property type="evidence" value="ECO:0007669"/>
    <property type="project" value="UniProtKB-SubCell"/>
</dbReference>
<evidence type="ECO:0000256" key="3">
    <source>
        <dbReference type="ARBA" id="ARBA00022692"/>
    </source>
</evidence>
<sequence length="531" mass="59568">MSFFQCSSNFCTTKFSYHSTTNPTCRAKFCSCRKNMPSILPYQEAYSFGCYAVIVVLGALSCLIYHIIKSKNQESTADIPPGSQGLPLIGETLQFMAAINSGKGFYEFVRLRRLRHGNCFRTNIFGETDVFVSSTESAKAILNNDSGKFSKRYIRSIGELVGNQSLLCASHQHHKLIRSQLTNLFSTSSLSVFIKQFDQLTVDSLGGWEHRSTVVIQDEALKITCKAMCKMLISVESGYELEVLEREVAHVCEAMLALPLRLPGTRFYKGLQARNKIMAIIGKSMSERRRGLQANGEDFLQRLLDEDDKACNGATTNGGGLTDEEIQDNILTMIIAGQDTTASAMTWMVKFLDENPEVLDTLLREQLDLARKVSSKSFLTLESINDMPYASKVVKESLRLASIVPWFPRLALEDCEMEGFKIKRGWNVNVDAKSVHLDPTVYNDPNKFNPSRFDDESKVPYSFLAFGMGGRTCLGMNMAKAMMLVFLHRLITTYRWKVINPDVSIEKWGLFSKLRSGCPVTVTCITENVIP</sequence>
<dbReference type="Pfam" id="PF00067">
    <property type="entry name" value="p450"/>
    <property type="match status" value="1"/>
</dbReference>
<dbReference type="PRINTS" id="PR00385">
    <property type="entry name" value="P450"/>
</dbReference>
<dbReference type="Gene3D" id="1.10.630.10">
    <property type="entry name" value="Cytochrome P450"/>
    <property type="match status" value="1"/>
</dbReference>
<feature type="binding site" description="axial binding residue" evidence="7">
    <location>
        <position position="473"/>
    </location>
    <ligand>
        <name>heme</name>
        <dbReference type="ChEBI" id="CHEBI:30413"/>
    </ligand>
    <ligandPart>
        <name>Fe</name>
        <dbReference type="ChEBI" id="CHEBI:18248"/>
    </ligandPart>
</feature>
<dbReference type="GO" id="GO:0020037">
    <property type="term" value="F:heme binding"/>
    <property type="evidence" value="ECO:0007669"/>
    <property type="project" value="InterPro"/>
</dbReference>
<proteinExistence type="inferred from homology"/>
<protein>
    <submittedName>
        <fullName evidence="11">Abscisic acid 8'-hydroxylase 3 isoform X1</fullName>
    </submittedName>
</protein>
<dbReference type="GO" id="GO:0005506">
    <property type="term" value="F:iron ion binding"/>
    <property type="evidence" value="ECO:0007669"/>
    <property type="project" value="InterPro"/>
</dbReference>
<name>A0A6P5TWW4_PRUAV</name>
<dbReference type="KEGG" id="pavi:110771527"/>
<dbReference type="GO" id="GO:0016705">
    <property type="term" value="F:oxidoreductase activity, acting on paired donors, with incorporation or reduction of molecular oxygen"/>
    <property type="evidence" value="ECO:0007669"/>
    <property type="project" value="InterPro"/>
</dbReference>
<evidence type="ECO:0000256" key="1">
    <source>
        <dbReference type="ARBA" id="ARBA00004167"/>
    </source>
</evidence>
<dbReference type="RefSeq" id="XP_021831530.1">
    <property type="nucleotide sequence ID" value="XM_021975838.1"/>
</dbReference>
<dbReference type="AlphaFoldDB" id="A0A6P5TWW4"/>
<evidence type="ECO:0000256" key="2">
    <source>
        <dbReference type="ARBA" id="ARBA00010617"/>
    </source>
</evidence>
<comment type="cofactor">
    <cofactor evidence="7">
        <name>heme</name>
        <dbReference type="ChEBI" id="CHEBI:30413"/>
    </cofactor>
</comment>
<comment type="similarity">
    <text evidence="2 8">Belongs to the cytochrome P450 family.</text>
</comment>
<keyword evidence="6 7" id="KW-0408">Iron</keyword>
<evidence type="ECO:0000256" key="9">
    <source>
        <dbReference type="SAM" id="Phobius"/>
    </source>
</evidence>
<gene>
    <name evidence="11" type="primary">LOC110771527</name>
</gene>
<dbReference type="GO" id="GO:0010268">
    <property type="term" value="P:brassinosteroid homeostasis"/>
    <property type="evidence" value="ECO:0007669"/>
    <property type="project" value="TreeGrafter"/>
</dbReference>
<keyword evidence="8" id="KW-0560">Oxidoreductase</keyword>
<dbReference type="GeneID" id="110771527"/>
<dbReference type="InterPro" id="IPR017972">
    <property type="entry name" value="Cyt_P450_CS"/>
</dbReference>
<dbReference type="PANTHER" id="PTHR24286:SF189">
    <property type="entry name" value="CYTOCHROME P450, FAMILY 722, SUBFAMILY A, POLYPEPTIDE 1"/>
    <property type="match status" value="1"/>
</dbReference>
<dbReference type="GO" id="GO:0004497">
    <property type="term" value="F:monooxygenase activity"/>
    <property type="evidence" value="ECO:0007669"/>
    <property type="project" value="UniProtKB-KW"/>
</dbReference>
<dbReference type="SUPFAM" id="SSF48264">
    <property type="entry name" value="Cytochrome P450"/>
    <property type="match status" value="1"/>
</dbReference>
<dbReference type="FunFam" id="1.10.630.10:FF:000086">
    <property type="entry name" value="cytochrome P450 90A1-like isoform X1"/>
    <property type="match status" value="1"/>
</dbReference>
<dbReference type="InterPro" id="IPR036396">
    <property type="entry name" value="Cyt_P450_sf"/>
</dbReference>
<keyword evidence="8" id="KW-0503">Monooxygenase</keyword>
<dbReference type="GO" id="GO:0016132">
    <property type="term" value="P:brassinosteroid biosynthetic process"/>
    <property type="evidence" value="ECO:0007669"/>
    <property type="project" value="TreeGrafter"/>
</dbReference>
<evidence type="ECO:0000313" key="10">
    <source>
        <dbReference type="Proteomes" id="UP000515124"/>
    </source>
</evidence>
<evidence type="ECO:0000256" key="6">
    <source>
        <dbReference type="ARBA" id="ARBA00023004"/>
    </source>
</evidence>
<evidence type="ECO:0000256" key="7">
    <source>
        <dbReference type="PIRSR" id="PIRSR602401-1"/>
    </source>
</evidence>
<dbReference type="GO" id="GO:0016125">
    <property type="term" value="P:sterol metabolic process"/>
    <property type="evidence" value="ECO:0007669"/>
    <property type="project" value="TreeGrafter"/>
</dbReference>
<reference evidence="11" key="1">
    <citation type="submission" date="2025-08" db="UniProtKB">
        <authorList>
            <consortium name="RefSeq"/>
        </authorList>
    </citation>
    <scope>IDENTIFICATION</scope>
</reference>
<evidence type="ECO:0000256" key="4">
    <source>
        <dbReference type="ARBA" id="ARBA00022723"/>
    </source>
</evidence>
<accession>A0A6P5TWW4</accession>
<keyword evidence="5 9" id="KW-1133">Transmembrane helix</keyword>
<evidence type="ECO:0000256" key="8">
    <source>
        <dbReference type="RuleBase" id="RU000461"/>
    </source>
</evidence>
<evidence type="ECO:0000313" key="11">
    <source>
        <dbReference type="RefSeq" id="XP_021831530.1"/>
    </source>
</evidence>
<dbReference type="Proteomes" id="UP000515124">
    <property type="component" value="Unplaced"/>
</dbReference>
<keyword evidence="7 8" id="KW-0349">Heme</keyword>
<comment type="subcellular location">
    <subcellularLocation>
        <location evidence="1">Membrane</location>
        <topology evidence="1">Single-pass membrane protein</topology>
    </subcellularLocation>
</comment>
<dbReference type="InterPro" id="IPR001128">
    <property type="entry name" value="Cyt_P450"/>
</dbReference>
<evidence type="ECO:0000256" key="5">
    <source>
        <dbReference type="ARBA" id="ARBA00022989"/>
    </source>
</evidence>
<keyword evidence="9" id="KW-0472">Membrane</keyword>
<keyword evidence="4 7" id="KW-0479">Metal-binding</keyword>
<keyword evidence="10" id="KW-1185">Reference proteome</keyword>
<feature type="transmembrane region" description="Helical" evidence="9">
    <location>
        <begin position="45"/>
        <end position="68"/>
    </location>
</feature>